<keyword evidence="2" id="KW-1185">Reference proteome</keyword>
<dbReference type="Proteomes" id="UP000494165">
    <property type="component" value="Unassembled WGS sequence"/>
</dbReference>
<evidence type="ECO:0000313" key="2">
    <source>
        <dbReference type="Proteomes" id="UP000494165"/>
    </source>
</evidence>
<comment type="caution">
    <text evidence="1">The sequence shown here is derived from an EMBL/GenBank/DDBJ whole genome shotgun (WGS) entry which is preliminary data.</text>
</comment>
<proteinExistence type="predicted"/>
<organism evidence="1 2">
    <name type="scientific">Cloeon dipterum</name>
    <dbReference type="NCBI Taxonomy" id="197152"/>
    <lineage>
        <taxon>Eukaryota</taxon>
        <taxon>Metazoa</taxon>
        <taxon>Ecdysozoa</taxon>
        <taxon>Arthropoda</taxon>
        <taxon>Hexapoda</taxon>
        <taxon>Insecta</taxon>
        <taxon>Pterygota</taxon>
        <taxon>Palaeoptera</taxon>
        <taxon>Ephemeroptera</taxon>
        <taxon>Pisciforma</taxon>
        <taxon>Baetidae</taxon>
        <taxon>Cloeon</taxon>
    </lineage>
</organism>
<accession>A0A8S1CGF8</accession>
<protein>
    <submittedName>
        <fullName evidence="1">Uncharacterized protein</fullName>
    </submittedName>
</protein>
<evidence type="ECO:0000313" key="1">
    <source>
        <dbReference type="EMBL" id="CAB3367270.1"/>
    </source>
</evidence>
<name>A0A8S1CGF8_9INSE</name>
<dbReference type="EMBL" id="CADEPI010000029">
    <property type="protein sequence ID" value="CAB3367270.1"/>
    <property type="molecule type" value="Genomic_DNA"/>
</dbReference>
<sequence length="88" mass="9426">MRSWLCNYSLGLQTISSVNECADSVDSFADSEKAFPSLPRRALSEPPATASAEVSLCCSEGSGAVSDSATLESSPSANGWETYKRFYF</sequence>
<gene>
    <name evidence="1" type="ORF">CLODIP_2_CD04323</name>
</gene>
<reference evidence="1 2" key="1">
    <citation type="submission" date="2020-04" db="EMBL/GenBank/DDBJ databases">
        <authorList>
            <person name="Alioto T."/>
            <person name="Alioto T."/>
            <person name="Gomez Garrido J."/>
        </authorList>
    </citation>
    <scope>NUCLEOTIDE SEQUENCE [LARGE SCALE GENOMIC DNA]</scope>
</reference>
<dbReference type="AlphaFoldDB" id="A0A8S1CGF8"/>